<evidence type="ECO:0000256" key="2">
    <source>
        <dbReference type="ARBA" id="ARBA00022679"/>
    </source>
</evidence>
<keyword evidence="3" id="KW-0418">Kinase</keyword>
<evidence type="ECO:0000256" key="5">
    <source>
        <dbReference type="ARBA" id="ARBA00023319"/>
    </source>
</evidence>
<dbReference type="InterPro" id="IPR004166">
    <property type="entry name" value="a-kinase_dom"/>
</dbReference>
<keyword evidence="9" id="KW-1185">Reference proteome</keyword>
<dbReference type="Pfam" id="PF02816">
    <property type="entry name" value="Alpha_kinase"/>
    <property type="match status" value="1"/>
</dbReference>
<dbReference type="GO" id="GO:0005634">
    <property type="term" value="C:nucleus"/>
    <property type="evidence" value="ECO:0007669"/>
    <property type="project" value="TreeGrafter"/>
</dbReference>
<evidence type="ECO:0000256" key="3">
    <source>
        <dbReference type="ARBA" id="ARBA00022777"/>
    </source>
</evidence>
<feature type="domain" description="Alpha-type protein kinase" evidence="7">
    <location>
        <begin position="2"/>
        <end position="96"/>
    </location>
</feature>
<feature type="region of interest" description="Disordered" evidence="6">
    <location>
        <begin position="152"/>
        <end position="182"/>
    </location>
</feature>
<evidence type="ECO:0000256" key="4">
    <source>
        <dbReference type="ARBA" id="ARBA00023157"/>
    </source>
</evidence>
<dbReference type="PANTHER" id="PTHR47091">
    <property type="entry name" value="ALPHA-PROTEIN KINASE 2-RELATED"/>
    <property type="match status" value="1"/>
</dbReference>
<dbReference type="InterPro" id="IPR011009">
    <property type="entry name" value="Kinase-like_dom_sf"/>
</dbReference>
<dbReference type="AlphaFoldDB" id="A0AAD9DYD0"/>
<dbReference type="GO" id="GO:0055013">
    <property type="term" value="P:cardiac muscle cell development"/>
    <property type="evidence" value="ECO:0007669"/>
    <property type="project" value="TreeGrafter"/>
</dbReference>
<evidence type="ECO:0000259" key="7">
    <source>
        <dbReference type="Pfam" id="PF02816"/>
    </source>
</evidence>
<dbReference type="Gene3D" id="3.20.200.10">
    <property type="entry name" value="MHCK/EF2 kinase"/>
    <property type="match status" value="1"/>
</dbReference>
<proteinExistence type="predicted"/>
<keyword evidence="1" id="KW-0723">Serine/threonine-protein kinase</keyword>
<dbReference type="EMBL" id="JAROKS010000012">
    <property type="protein sequence ID" value="KAK1798586.1"/>
    <property type="molecule type" value="Genomic_DNA"/>
</dbReference>
<organism evidence="8 9">
    <name type="scientific">Electrophorus voltai</name>
    <dbReference type="NCBI Taxonomy" id="2609070"/>
    <lineage>
        <taxon>Eukaryota</taxon>
        <taxon>Metazoa</taxon>
        <taxon>Chordata</taxon>
        <taxon>Craniata</taxon>
        <taxon>Vertebrata</taxon>
        <taxon>Euteleostomi</taxon>
        <taxon>Actinopterygii</taxon>
        <taxon>Neopterygii</taxon>
        <taxon>Teleostei</taxon>
        <taxon>Ostariophysi</taxon>
        <taxon>Gymnotiformes</taxon>
        <taxon>Gymnotoidei</taxon>
        <taxon>Gymnotidae</taxon>
        <taxon>Electrophorus</taxon>
    </lineage>
</organism>
<keyword evidence="4" id="KW-1015">Disulfide bond</keyword>
<accession>A0AAD9DYD0</accession>
<dbReference type="GO" id="GO:0005524">
    <property type="term" value="F:ATP binding"/>
    <property type="evidence" value="ECO:0007669"/>
    <property type="project" value="InterPro"/>
</dbReference>
<dbReference type="GO" id="GO:0004674">
    <property type="term" value="F:protein serine/threonine kinase activity"/>
    <property type="evidence" value="ECO:0007669"/>
    <property type="project" value="UniProtKB-KW"/>
</dbReference>
<evidence type="ECO:0000313" key="8">
    <source>
        <dbReference type="EMBL" id="KAK1798586.1"/>
    </source>
</evidence>
<evidence type="ECO:0000256" key="1">
    <source>
        <dbReference type="ARBA" id="ARBA00022527"/>
    </source>
</evidence>
<sequence length="182" mass="20844">MGNSCLIKVQSPIAYRGREEINLAERNIQITKQACKIQNLAREYCKIFAAQTRMIENFGSELEFLPLYFIYRPARNIPYATVEVELKGVYLHYCGLDKAGSLVVKERYQGFPCRANPLVFEKFQSQHQCNYFCGLLGLRPLKVTEKLRAAVRPKASQSPQPPCRADNGQCPQTQRKACHNQR</sequence>
<name>A0AAD9DYD0_9TELE</name>
<dbReference type="Proteomes" id="UP001239994">
    <property type="component" value="Unassembled WGS sequence"/>
</dbReference>
<protein>
    <recommendedName>
        <fullName evidence="7">Alpha-type protein kinase domain-containing protein</fullName>
    </recommendedName>
</protein>
<evidence type="ECO:0000313" key="9">
    <source>
        <dbReference type="Proteomes" id="UP001239994"/>
    </source>
</evidence>
<keyword evidence="2" id="KW-0808">Transferase</keyword>
<reference evidence="8" key="1">
    <citation type="submission" date="2023-03" db="EMBL/GenBank/DDBJ databases">
        <title>Electrophorus voltai genome.</title>
        <authorList>
            <person name="Bian C."/>
        </authorList>
    </citation>
    <scope>NUCLEOTIDE SEQUENCE</scope>
    <source>
        <strain evidence="8">CB-2022</strain>
        <tissue evidence="8">Muscle</tissue>
    </source>
</reference>
<gene>
    <name evidence="8" type="ORF">P4O66_006871</name>
</gene>
<evidence type="ECO:0000256" key="6">
    <source>
        <dbReference type="SAM" id="MobiDB-lite"/>
    </source>
</evidence>
<keyword evidence="5" id="KW-0393">Immunoglobulin domain</keyword>
<comment type="caution">
    <text evidence="8">The sequence shown here is derived from an EMBL/GenBank/DDBJ whole genome shotgun (WGS) entry which is preliminary data.</text>
</comment>
<dbReference type="SUPFAM" id="SSF56112">
    <property type="entry name" value="Protein kinase-like (PK-like)"/>
    <property type="match status" value="1"/>
</dbReference>
<dbReference type="PANTHER" id="PTHR47091:SF1">
    <property type="entry name" value="ALPHA-PROTEIN KINASE 3"/>
    <property type="match status" value="1"/>
</dbReference>